<dbReference type="GO" id="GO:0016994">
    <property type="term" value="F:precorrin-6A reductase activity"/>
    <property type="evidence" value="ECO:0007669"/>
    <property type="project" value="InterPro"/>
</dbReference>
<dbReference type="AlphaFoldDB" id="A0A1H6A1A1"/>
<reference evidence="4 5" key="1">
    <citation type="submission" date="2016-10" db="EMBL/GenBank/DDBJ databases">
        <authorList>
            <person name="de Groot N.N."/>
        </authorList>
    </citation>
    <scope>NUCLEOTIDE SEQUENCE [LARGE SCALE GENOMIC DNA]</scope>
    <source>
        <strain evidence="4 5">DSM 26915</strain>
    </source>
</reference>
<evidence type="ECO:0000313" key="5">
    <source>
        <dbReference type="Proteomes" id="UP000236752"/>
    </source>
</evidence>
<accession>A0A1H6A1A1</accession>
<evidence type="ECO:0000256" key="3">
    <source>
        <dbReference type="ARBA" id="ARBA00023002"/>
    </source>
</evidence>
<comment type="pathway">
    <text evidence="1">Cofactor biosynthesis; adenosylcobalamin biosynthesis.</text>
</comment>
<dbReference type="InterPro" id="IPR003723">
    <property type="entry name" value="Precorrin-6x_reduct"/>
</dbReference>
<sequence>MTVNHGVSAIDPNLLILGGTTEGRSLCTVLADAGVRGTVSMAGRVARPAPQGMPLRVGGFGGAEGLARYLRDNAITHVIDATHPFAAQMSCNAIAACAETGVPLLAYTRAPWQPEDGDQWTHVADIAGAVDALKGPRKRVLLAVGRMHLSDFTVNPQHAYVLRLVDPPSEALGFPEATVIVDRGPFTLEGDRALMEEHGIDLVVSKNAGGKGAEAKIIAARQLGVPVIMIDRPAIPPRTEAHSIDDVKRWLGHALTDLGV</sequence>
<keyword evidence="3" id="KW-0560">Oxidoreductase</keyword>
<name>A0A1H6A1A1_9RHOB</name>
<organism evidence="4 5">
    <name type="scientific">Thalassococcus halodurans</name>
    <dbReference type="NCBI Taxonomy" id="373675"/>
    <lineage>
        <taxon>Bacteria</taxon>
        <taxon>Pseudomonadati</taxon>
        <taxon>Pseudomonadota</taxon>
        <taxon>Alphaproteobacteria</taxon>
        <taxon>Rhodobacterales</taxon>
        <taxon>Roseobacteraceae</taxon>
        <taxon>Thalassococcus</taxon>
    </lineage>
</organism>
<dbReference type="NCBIfam" id="NF005968">
    <property type="entry name" value="PRK08057.1-2"/>
    <property type="match status" value="1"/>
</dbReference>
<dbReference type="PANTHER" id="PTHR36925">
    <property type="entry name" value="COBALT-PRECORRIN-6A REDUCTASE"/>
    <property type="match status" value="1"/>
</dbReference>
<dbReference type="EMBL" id="FNUZ01000004">
    <property type="protein sequence ID" value="SEG42499.1"/>
    <property type="molecule type" value="Genomic_DNA"/>
</dbReference>
<proteinExistence type="predicted"/>
<evidence type="ECO:0000256" key="1">
    <source>
        <dbReference type="ARBA" id="ARBA00004953"/>
    </source>
</evidence>
<dbReference type="NCBIfam" id="TIGR00715">
    <property type="entry name" value="precor6x_red"/>
    <property type="match status" value="1"/>
</dbReference>
<evidence type="ECO:0000313" key="4">
    <source>
        <dbReference type="EMBL" id="SEG42499.1"/>
    </source>
</evidence>
<dbReference type="Pfam" id="PF02571">
    <property type="entry name" value="CbiJ"/>
    <property type="match status" value="1"/>
</dbReference>
<protein>
    <submittedName>
        <fullName evidence="4">Precorrin-6A reductase</fullName>
    </submittedName>
</protein>
<evidence type="ECO:0000256" key="2">
    <source>
        <dbReference type="ARBA" id="ARBA00022573"/>
    </source>
</evidence>
<dbReference type="GO" id="GO:0009236">
    <property type="term" value="P:cobalamin biosynthetic process"/>
    <property type="evidence" value="ECO:0007669"/>
    <property type="project" value="UniProtKB-UniPathway"/>
</dbReference>
<keyword evidence="2" id="KW-0169">Cobalamin biosynthesis</keyword>
<dbReference type="PANTHER" id="PTHR36925:SF1">
    <property type="entry name" value="COBALT-PRECORRIN-6A REDUCTASE"/>
    <property type="match status" value="1"/>
</dbReference>
<dbReference type="Proteomes" id="UP000236752">
    <property type="component" value="Unassembled WGS sequence"/>
</dbReference>
<dbReference type="PROSITE" id="PS51014">
    <property type="entry name" value="COBK_CBIJ"/>
    <property type="match status" value="1"/>
</dbReference>
<keyword evidence="5" id="KW-1185">Reference proteome</keyword>
<dbReference type="UniPathway" id="UPA00148"/>
<gene>
    <name evidence="4" type="ORF">SAMN04488045_2779</name>
</gene>